<reference evidence="2" key="1">
    <citation type="submission" date="2016-11" db="UniProtKB">
        <authorList>
            <consortium name="WormBaseParasite"/>
        </authorList>
    </citation>
    <scope>IDENTIFICATION</scope>
    <source>
        <strain evidence="2">KR3021</strain>
    </source>
</reference>
<proteinExistence type="predicted"/>
<accession>A0AC35U016</accession>
<organism evidence="1 2">
    <name type="scientific">Rhabditophanes sp. KR3021</name>
    <dbReference type="NCBI Taxonomy" id="114890"/>
    <lineage>
        <taxon>Eukaryota</taxon>
        <taxon>Metazoa</taxon>
        <taxon>Ecdysozoa</taxon>
        <taxon>Nematoda</taxon>
        <taxon>Chromadorea</taxon>
        <taxon>Rhabditida</taxon>
        <taxon>Tylenchina</taxon>
        <taxon>Panagrolaimomorpha</taxon>
        <taxon>Strongyloidoidea</taxon>
        <taxon>Alloionematidae</taxon>
        <taxon>Rhabditophanes</taxon>
    </lineage>
</organism>
<dbReference type="Proteomes" id="UP000095286">
    <property type="component" value="Unplaced"/>
</dbReference>
<dbReference type="WBParaSite" id="RSKR_0000651300.1">
    <property type="protein sequence ID" value="RSKR_0000651300.1"/>
    <property type="gene ID" value="RSKR_0000651300"/>
</dbReference>
<sequence length="427" mass="47883">MSTDKTSPSNTRYALKEINKSKMEGKSFFVENEVHILKSLQHPNICKLVDAYYTKFAYLLIFELASKGDLFEAIKKLGHFSENTCASIIHQLALALKYLHSNGVIHRDIKPENIFLQHDLTVKLADFDPLLILKTLPYSMDPNKLFDYFCIIGQNSYTNLTELTSNSTPSDPIVEIEVIFPKLDESIPPGFTILASTPNGSTANLNYGTIPFGSCFICYKRDKDLPPITDIGIVDWAKRERCQSGTVSIVTTRKGNCASISNTFLKKLFVVYKRADSIDGSGMIVADICIINESKGDLTPASFFKINKNLNKEMTGTDIFICFRKQYLTNKELKFKANVLDSFPNIQENSIAQELAMFCLPEGVKRCEVNCAGVRDQGSTFILTDGGGSKLYGIGLKILRNLRGFLVKDRWNVWELEILSDPRAISL</sequence>
<evidence type="ECO:0000313" key="1">
    <source>
        <dbReference type="Proteomes" id="UP000095286"/>
    </source>
</evidence>
<protein>
    <submittedName>
        <fullName evidence="2">Protein kinase domain-containing protein</fullName>
    </submittedName>
</protein>
<evidence type="ECO:0000313" key="2">
    <source>
        <dbReference type="WBParaSite" id="RSKR_0000651300.1"/>
    </source>
</evidence>
<name>A0AC35U016_9BILA</name>